<dbReference type="InParanoid" id="A0A7E5VJB3"/>
<name>A0A7E5VJB3_TRINI</name>
<evidence type="ECO:0000313" key="2">
    <source>
        <dbReference type="Proteomes" id="UP000322000"/>
    </source>
</evidence>
<dbReference type="KEGG" id="tnl:113494303"/>
<feature type="chain" id="PRO_5028995258" evidence="1">
    <location>
        <begin position="32"/>
        <end position="319"/>
    </location>
</feature>
<evidence type="ECO:0000256" key="1">
    <source>
        <dbReference type="SAM" id="SignalP"/>
    </source>
</evidence>
<dbReference type="RefSeq" id="XP_026728387.1">
    <property type="nucleotide sequence ID" value="XM_026872586.1"/>
</dbReference>
<dbReference type="OrthoDB" id="7422719at2759"/>
<accession>A0A7E5VJB3</accession>
<dbReference type="InterPro" id="IPR009003">
    <property type="entry name" value="Peptidase_S1_PA"/>
</dbReference>
<proteinExistence type="predicted"/>
<dbReference type="Proteomes" id="UP000322000">
    <property type="component" value="Chromosome 5"/>
</dbReference>
<gene>
    <name evidence="3" type="primary">LOC113494303</name>
</gene>
<dbReference type="AlphaFoldDB" id="A0A7E5VJB3"/>
<sequence length="319" mass="36551">MQRSRSSARKPEEAALVFVLMLALYNAVSHADEVVVKTINGKQLPWTTYVPVSYSCQERDTLFFNRVVLVFLNSKDEKYGCLPLSMGVILDKNRILTSYNPFKKFTRDSSIVNEIHIYVLITLELKPGCFHTHQIHELWSGRQVTYTPDEDIPAYSWHGLRPNRHSPLHDLMILRVKTDFDKSFPFSKLKESQVTFGTKNQIFIMLIAKPGDKLTYPVRFAQINVDGGRKLQYYNDDSSDDVIVNCDSYISKLLGHFICIRNIYQKRGLTSGAVLVSNETVFGIGSFAYKRENVGILVFTDVRPYHDLIMNTMTDADTE</sequence>
<dbReference type="SUPFAM" id="SSF50494">
    <property type="entry name" value="Trypsin-like serine proteases"/>
    <property type="match status" value="1"/>
</dbReference>
<evidence type="ECO:0000313" key="3">
    <source>
        <dbReference type="RefSeq" id="XP_026728387.1"/>
    </source>
</evidence>
<keyword evidence="2" id="KW-1185">Reference proteome</keyword>
<dbReference type="GeneID" id="113494303"/>
<protein>
    <submittedName>
        <fullName evidence="3">Uncharacterized protein LOC113494303</fullName>
    </submittedName>
</protein>
<keyword evidence="1" id="KW-0732">Signal</keyword>
<organism evidence="2 3">
    <name type="scientific">Trichoplusia ni</name>
    <name type="common">Cabbage looper</name>
    <dbReference type="NCBI Taxonomy" id="7111"/>
    <lineage>
        <taxon>Eukaryota</taxon>
        <taxon>Metazoa</taxon>
        <taxon>Ecdysozoa</taxon>
        <taxon>Arthropoda</taxon>
        <taxon>Hexapoda</taxon>
        <taxon>Insecta</taxon>
        <taxon>Pterygota</taxon>
        <taxon>Neoptera</taxon>
        <taxon>Endopterygota</taxon>
        <taxon>Lepidoptera</taxon>
        <taxon>Glossata</taxon>
        <taxon>Ditrysia</taxon>
        <taxon>Noctuoidea</taxon>
        <taxon>Noctuidae</taxon>
        <taxon>Plusiinae</taxon>
        <taxon>Trichoplusia</taxon>
    </lineage>
</organism>
<feature type="signal peptide" evidence="1">
    <location>
        <begin position="1"/>
        <end position="31"/>
    </location>
</feature>
<reference evidence="3" key="1">
    <citation type="submission" date="2025-08" db="UniProtKB">
        <authorList>
            <consortium name="RefSeq"/>
        </authorList>
    </citation>
    <scope>IDENTIFICATION</scope>
</reference>